<keyword evidence="3" id="KW-0808">Transferase</keyword>
<dbReference type="GO" id="GO:0051734">
    <property type="term" value="F:ATP-dependent polynucleotide 5'-hydroxyl-kinase activity"/>
    <property type="evidence" value="ECO:0007669"/>
    <property type="project" value="UniProtKB-EC"/>
</dbReference>
<dbReference type="GeneID" id="66163511"/>
<name>A0A8D5U711_9CREN</name>
<dbReference type="Pfam" id="PF16575">
    <property type="entry name" value="CLP1_P"/>
    <property type="match status" value="1"/>
</dbReference>
<dbReference type="InterPro" id="IPR032319">
    <property type="entry name" value="CLP1_P"/>
</dbReference>
<dbReference type="SUPFAM" id="SSF52540">
    <property type="entry name" value="P-loop containing nucleoside triphosphate hydrolases"/>
    <property type="match status" value="1"/>
</dbReference>
<dbReference type="GO" id="GO:0006396">
    <property type="term" value="P:RNA processing"/>
    <property type="evidence" value="ECO:0007669"/>
    <property type="project" value="InterPro"/>
</dbReference>
<accession>A0A8D5U711</accession>
<keyword evidence="5" id="KW-0418">Kinase</keyword>
<comment type="catalytic activity">
    <reaction evidence="8">
        <text>a 5'-end dephospho-ribonucleoside-RNA + ATP = a 5'-end 5'-phospho-ribonucleoside-RNA + ADP + H(+)</text>
        <dbReference type="Rhea" id="RHEA:54580"/>
        <dbReference type="Rhea" id="RHEA-COMP:13936"/>
        <dbReference type="Rhea" id="RHEA-COMP:15179"/>
        <dbReference type="ChEBI" id="CHEBI:15378"/>
        <dbReference type="ChEBI" id="CHEBI:30616"/>
        <dbReference type="ChEBI" id="CHEBI:138282"/>
        <dbReference type="ChEBI" id="CHEBI:138284"/>
        <dbReference type="ChEBI" id="CHEBI:456216"/>
        <dbReference type="EC" id="2.7.1.78"/>
    </reaction>
</comment>
<proteinExistence type="predicted"/>
<dbReference type="Proteomes" id="UP000825123">
    <property type="component" value="Chromosome"/>
</dbReference>
<organism evidence="11 12">
    <name type="scientific">Stygiolobus caldivivus</name>
    <dbReference type="NCBI Taxonomy" id="2824673"/>
    <lineage>
        <taxon>Archaea</taxon>
        <taxon>Thermoproteota</taxon>
        <taxon>Thermoprotei</taxon>
        <taxon>Sulfolobales</taxon>
        <taxon>Sulfolobaceae</taxon>
        <taxon>Stygiolobus</taxon>
    </lineage>
</organism>
<evidence type="ECO:0000256" key="6">
    <source>
        <dbReference type="ARBA" id="ARBA00022840"/>
    </source>
</evidence>
<keyword evidence="4" id="KW-0547">Nucleotide-binding</keyword>
<dbReference type="InterPro" id="IPR045116">
    <property type="entry name" value="Clp1/Grc3"/>
</dbReference>
<dbReference type="KEGG" id="csty:KN1_17850"/>
<evidence type="ECO:0000256" key="1">
    <source>
        <dbReference type="ARBA" id="ARBA00001968"/>
    </source>
</evidence>
<evidence type="ECO:0000256" key="5">
    <source>
        <dbReference type="ARBA" id="ARBA00022777"/>
    </source>
</evidence>
<keyword evidence="6" id="KW-0067">ATP-binding</keyword>
<evidence type="ECO:0000313" key="11">
    <source>
        <dbReference type="EMBL" id="BCU70488.1"/>
    </source>
</evidence>
<dbReference type="EC" id="2.7.1.78" evidence="2"/>
<dbReference type="PANTHER" id="PTHR12755:SF3">
    <property type="entry name" value="POLYNUCLEOTIDE 5'-HYDROXYL-KINASE NOL9"/>
    <property type="match status" value="1"/>
</dbReference>
<evidence type="ECO:0000256" key="2">
    <source>
        <dbReference type="ARBA" id="ARBA00012157"/>
    </source>
</evidence>
<dbReference type="InterPro" id="IPR027417">
    <property type="entry name" value="P-loop_NTPase"/>
</dbReference>
<dbReference type="EMBL" id="AP024597">
    <property type="protein sequence ID" value="BCU70488.1"/>
    <property type="molecule type" value="Genomic_DNA"/>
</dbReference>
<dbReference type="AlphaFoldDB" id="A0A8D5U711"/>
<reference evidence="11 12" key="1">
    <citation type="submission" date="2021-04" db="EMBL/GenBank/DDBJ databases">
        <title>Complete genome sequence of Stygiolobus sp. KN-1.</title>
        <authorList>
            <person name="Nakamura K."/>
            <person name="Sakai H."/>
            <person name="Kurosawa N."/>
        </authorList>
    </citation>
    <scope>NUCLEOTIDE SEQUENCE [LARGE SCALE GENOMIC DNA]</scope>
    <source>
        <strain evidence="11 12">KN-1</strain>
    </source>
</reference>
<comment type="function">
    <text evidence="7">Polynucleotide kinase that can phosphorylate the 5'-hydroxyl groups of both single-stranded RNA (ssRNA) and single-stranded DNA (ssDNA). Exhibits a strong preference for ssRNA.</text>
</comment>
<gene>
    <name evidence="11" type="ORF">KN1_17850</name>
</gene>
<dbReference type="GO" id="GO:0005524">
    <property type="term" value="F:ATP binding"/>
    <property type="evidence" value="ECO:0007669"/>
    <property type="project" value="UniProtKB-KW"/>
</dbReference>
<feature type="domain" description="Clp1 P-loop" evidence="10">
    <location>
        <begin position="86"/>
        <end position="252"/>
    </location>
</feature>
<protein>
    <recommendedName>
        <fullName evidence="2">polynucleotide 5'-hydroxyl-kinase</fullName>
        <ecNumber evidence="2">2.7.1.78</ecNumber>
    </recommendedName>
</protein>
<evidence type="ECO:0000313" key="12">
    <source>
        <dbReference type="Proteomes" id="UP000825123"/>
    </source>
</evidence>
<evidence type="ECO:0000256" key="4">
    <source>
        <dbReference type="ARBA" id="ARBA00022741"/>
    </source>
</evidence>
<comment type="catalytic activity">
    <reaction evidence="9">
        <text>a 5'-end dephospho-2'-deoxyribonucleoside-DNA + ATP = a 5'-end 5'-phospho-2'-deoxyribonucleoside-DNA + ADP + H(+)</text>
        <dbReference type="Rhea" id="RHEA:15669"/>
        <dbReference type="Rhea" id="RHEA-COMP:13180"/>
        <dbReference type="Rhea" id="RHEA-COMP:13184"/>
        <dbReference type="ChEBI" id="CHEBI:15378"/>
        <dbReference type="ChEBI" id="CHEBI:30616"/>
        <dbReference type="ChEBI" id="CHEBI:136412"/>
        <dbReference type="ChEBI" id="CHEBI:136416"/>
        <dbReference type="ChEBI" id="CHEBI:456216"/>
        <dbReference type="EC" id="2.7.1.78"/>
    </reaction>
</comment>
<sequence>MKLQPEIDAVIEGPCSLFIKEGKVIISGIQLSSGDQLDITEYNYFTITSINNTEIETDCRLVTTYRSLGWHRIVEEIVGGKILVIGDENSGKTYLSNSLVNLLGGSLIDSDVGQSSLFLPTFISYTEDNSKKLTLVSRTVKGLEFFGNISPSFNPRLHIALILLALKKLSHNKNIIIDSDGWVKGFQAYKHKIELIYSVDPDYIIVFNERLASDFPRDLLRKMKIVRPFPLSTDRDRVKRRKYRSQKYKEYFGKAKVSTLSVNQLLGVPISKNLIRVWDQTLQLVEEKPCSGLYIDRSDLLGLLLALTYKGEVVGAAMVKDIKEENNQIDILTPVENYDGAIMGEISLNEDFTEKRVRIKRCCE</sequence>
<evidence type="ECO:0000256" key="9">
    <source>
        <dbReference type="ARBA" id="ARBA00044673"/>
    </source>
</evidence>
<keyword evidence="12" id="KW-1185">Reference proteome</keyword>
<evidence type="ECO:0000259" key="10">
    <source>
        <dbReference type="Pfam" id="PF16575"/>
    </source>
</evidence>
<dbReference type="Gene3D" id="3.40.50.300">
    <property type="entry name" value="P-loop containing nucleotide triphosphate hydrolases"/>
    <property type="match status" value="1"/>
</dbReference>
<dbReference type="PANTHER" id="PTHR12755">
    <property type="entry name" value="CLEAVAGE/POLYADENYLATION FACTOR IA SUBUNIT CLP1P"/>
    <property type="match status" value="1"/>
</dbReference>
<evidence type="ECO:0000256" key="3">
    <source>
        <dbReference type="ARBA" id="ARBA00022679"/>
    </source>
</evidence>
<comment type="cofactor">
    <cofactor evidence="1">
        <name>a divalent metal cation</name>
        <dbReference type="ChEBI" id="CHEBI:60240"/>
    </cofactor>
</comment>
<evidence type="ECO:0000256" key="7">
    <source>
        <dbReference type="ARBA" id="ARBA00024737"/>
    </source>
</evidence>
<evidence type="ECO:0000256" key="8">
    <source>
        <dbReference type="ARBA" id="ARBA00044641"/>
    </source>
</evidence>
<dbReference type="RefSeq" id="WP_221287140.1">
    <property type="nucleotide sequence ID" value="NZ_AP024597.1"/>
</dbReference>